<dbReference type="GO" id="GO:0005829">
    <property type="term" value="C:cytosol"/>
    <property type="evidence" value="ECO:0007669"/>
    <property type="project" value="TreeGrafter"/>
</dbReference>
<dbReference type="STRING" id="1137799.GZ78_12600"/>
<feature type="domain" description="CheW-like" evidence="1">
    <location>
        <begin position="35"/>
        <end position="175"/>
    </location>
</feature>
<organism evidence="2 3">
    <name type="scientific">Endozoicomonas numazuensis</name>
    <dbReference type="NCBI Taxonomy" id="1137799"/>
    <lineage>
        <taxon>Bacteria</taxon>
        <taxon>Pseudomonadati</taxon>
        <taxon>Pseudomonadota</taxon>
        <taxon>Gammaproteobacteria</taxon>
        <taxon>Oceanospirillales</taxon>
        <taxon>Endozoicomonadaceae</taxon>
        <taxon>Endozoicomonas</taxon>
    </lineage>
</organism>
<reference evidence="2 3" key="1">
    <citation type="submission" date="2014-06" db="EMBL/GenBank/DDBJ databases">
        <title>Whole Genome Sequences of Three Symbiotic Endozoicomonas Bacteria.</title>
        <authorList>
            <person name="Neave M.J."/>
            <person name="Apprill A."/>
            <person name="Voolstra C.R."/>
        </authorList>
    </citation>
    <scope>NUCLEOTIDE SEQUENCE [LARGE SCALE GENOMIC DNA]</scope>
    <source>
        <strain evidence="2 3">DSM 25634</strain>
    </source>
</reference>
<dbReference type="InterPro" id="IPR039315">
    <property type="entry name" value="CheW"/>
</dbReference>
<protein>
    <recommendedName>
        <fullName evidence="1">CheW-like domain-containing protein</fullName>
    </recommendedName>
</protein>
<dbReference type="eggNOG" id="COG0835">
    <property type="taxonomic scope" value="Bacteria"/>
</dbReference>
<dbReference type="AlphaFoldDB" id="A0A081NIS1"/>
<accession>A0A081NIS1</accession>
<keyword evidence="3" id="KW-1185">Reference proteome</keyword>
<sequence>MSTAHTSPFEALVELDARISQNAFEPPEKQTRVESWNGVGFTLNDQQFAVQIGEVTEILPVPSTTPLPGVHPWAKGVSNVRGRLLPIIDLGEFLGKTRDNRESANRIMIVEQGELSVGLIVDEVQGMVHFSTSQFSDAVPDQLFDEVKPFTVGQYHQDKDYLVFNTQLLVNDSRFLKAAKE</sequence>
<dbReference type="PANTHER" id="PTHR22617">
    <property type="entry name" value="CHEMOTAXIS SENSOR HISTIDINE KINASE-RELATED"/>
    <property type="match status" value="1"/>
</dbReference>
<dbReference type="PANTHER" id="PTHR22617:SF43">
    <property type="entry name" value="PROTEIN PILI"/>
    <property type="match status" value="1"/>
</dbReference>
<dbReference type="GO" id="GO:0006935">
    <property type="term" value="P:chemotaxis"/>
    <property type="evidence" value="ECO:0007669"/>
    <property type="project" value="InterPro"/>
</dbReference>
<dbReference type="RefSeq" id="WP_034835563.1">
    <property type="nucleotide sequence ID" value="NZ_JOKH01000002.1"/>
</dbReference>
<name>A0A081NIS1_9GAMM</name>
<comment type="caution">
    <text evidence="2">The sequence shown here is derived from an EMBL/GenBank/DDBJ whole genome shotgun (WGS) entry which is preliminary data.</text>
</comment>
<dbReference type="InterPro" id="IPR002545">
    <property type="entry name" value="CheW-lke_dom"/>
</dbReference>
<gene>
    <name evidence="2" type="ORF">GZ78_12600</name>
</gene>
<dbReference type="Gene3D" id="2.30.30.40">
    <property type="entry name" value="SH3 Domains"/>
    <property type="match status" value="1"/>
</dbReference>
<proteinExistence type="predicted"/>
<evidence type="ECO:0000313" key="3">
    <source>
        <dbReference type="Proteomes" id="UP000028073"/>
    </source>
</evidence>
<dbReference type="OrthoDB" id="5298045at2"/>
<evidence type="ECO:0000313" key="2">
    <source>
        <dbReference type="EMBL" id="KEQ18344.1"/>
    </source>
</evidence>
<dbReference type="Proteomes" id="UP000028073">
    <property type="component" value="Unassembled WGS sequence"/>
</dbReference>
<dbReference type="Gene3D" id="2.40.50.180">
    <property type="entry name" value="CheA-289, Domain 4"/>
    <property type="match status" value="1"/>
</dbReference>
<dbReference type="SMART" id="SM00260">
    <property type="entry name" value="CheW"/>
    <property type="match status" value="1"/>
</dbReference>
<dbReference type="Pfam" id="PF01584">
    <property type="entry name" value="CheW"/>
    <property type="match status" value="1"/>
</dbReference>
<dbReference type="InterPro" id="IPR036061">
    <property type="entry name" value="CheW-like_dom_sf"/>
</dbReference>
<evidence type="ECO:0000259" key="1">
    <source>
        <dbReference type="PROSITE" id="PS50851"/>
    </source>
</evidence>
<dbReference type="GO" id="GO:0007165">
    <property type="term" value="P:signal transduction"/>
    <property type="evidence" value="ECO:0007669"/>
    <property type="project" value="InterPro"/>
</dbReference>
<dbReference type="SUPFAM" id="SSF50341">
    <property type="entry name" value="CheW-like"/>
    <property type="match status" value="1"/>
</dbReference>
<dbReference type="EMBL" id="JOKH01000002">
    <property type="protein sequence ID" value="KEQ18344.1"/>
    <property type="molecule type" value="Genomic_DNA"/>
</dbReference>
<dbReference type="PROSITE" id="PS50851">
    <property type="entry name" value="CHEW"/>
    <property type="match status" value="1"/>
</dbReference>